<reference evidence="1 2" key="1">
    <citation type="submission" date="2019-02" db="EMBL/GenBank/DDBJ databases">
        <title>Kribbella capetownensis sp. nov. and Kribbella speibonae sp. nov., isolated from soil.</title>
        <authorList>
            <person name="Curtis S.M."/>
            <person name="Norton I."/>
            <person name="Everest G.J."/>
            <person name="Meyers P.R."/>
        </authorList>
    </citation>
    <scope>NUCLEOTIDE SEQUENCE [LARGE SCALE GENOMIC DNA]</scope>
    <source>
        <strain evidence="1 2">SK5</strain>
    </source>
</reference>
<comment type="caution">
    <text evidence="1">The sequence shown here is derived from an EMBL/GenBank/DDBJ whole genome shotgun (WGS) entry which is preliminary data.</text>
</comment>
<name>A0ABY2AAJ2_9ACTN</name>
<dbReference type="Proteomes" id="UP000292385">
    <property type="component" value="Unassembled WGS sequence"/>
</dbReference>
<keyword evidence="2" id="KW-1185">Reference proteome</keyword>
<organism evidence="1 2">
    <name type="scientific">Kribbella speibonae</name>
    <dbReference type="NCBI Taxonomy" id="1572660"/>
    <lineage>
        <taxon>Bacteria</taxon>
        <taxon>Bacillati</taxon>
        <taxon>Actinomycetota</taxon>
        <taxon>Actinomycetes</taxon>
        <taxon>Propionibacteriales</taxon>
        <taxon>Kribbellaceae</taxon>
        <taxon>Kribbella</taxon>
    </lineage>
</organism>
<evidence type="ECO:0000313" key="1">
    <source>
        <dbReference type="EMBL" id="TCC26724.1"/>
    </source>
</evidence>
<dbReference type="EMBL" id="SJJY01000001">
    <property type="protein sequence ID" value="TCC26724.1"/>
    <property type="molecule type" value="Genomic_DNA"/>
</dbReference>
<accession>A0ABY2AAJ2</accession>
<gene>
    <name evidence="1" type="ORF">E0H58_01460</name>
</gene>
<sequence>MSEDLKARLLKQRLGEKTITIEGVGDVLVRGLSRGEVLLLQKSSGNPTQLEQKIIAVGMVDPKISEKEAALWQKSASSGEIDQVVDAINQLSGLAQGAQKSDVPATGEES</sequence>
<protein>
    <submittedName>
        <fullName evidence="1">Uncharacterized protein</fullName>
    </submittedName>
</protein>
<evidence type="ECO:0000313" key="2">
    <source>
        <dbReference type="Proteomes" id="UP000292385"/>
    </source>
</evidence>
<proteinExistence type="predicted"/>
<dbReference type="RefSeq" id="WP_131459381.1">
    <property type="nucleotide sequence ID" value="NZ_SJJY01000001.1"/>
</dbReference>